<feature type="transmembrane region" description="Helical" evidence="6">
    <location>
        <begin position="166"/>
        <end position="185"/>
    </location>
</feature>
<dbReference type="GO" id="GO:0016020">
    <property type="term" value="C:membrane"/>
    <property type="evidence" value="ECO:0007669"/>
    <property type="project" value="UniProtKB-SubCell"/>
</dbReference>
<protein>
    <submittedName>
        <fullName evidence="7">Uncharacterized protein</fullName>
    </submittedName>
</protein>
<feature type="transmembrane region" description="Helical" evidence="6">
    <location>
        <begin position="142"/>
        <end position="160"/>
    </location>
</feature>
<dbReference type="InterPro" id="IPR036259">
    <property type="entry name" value="MFS_trans_sf"/>
</dbReference>
<evidence type="ECO:0000256" key="3">
    <source>
        <dbReference type="ARBA" id="ARBA00022692"/>
    </source>
</evidence>
<accession>A0A813MZ86</accession>
<keyword evidence="8" id="KW-1185">Reference proteome</keyword>
<evidence type="ECO:0000256" key="5">
    <source>
        <dbReference type="ARBA" id="ARBA00023136"/>
    </source>
</evidence>
<dbReference type="SUPFAM" id="SSF103473">
    <property type="entry name" value="MFS general substrate transporter"/>
    <property type="match status" value="1"/>
</dbReference>
<organism evidence="7 8">
    <name type="scientific">Brachionus calyciflorus</name>
    <dbReference type="NCBI Taxonomy" id="104777"/>
    <lineage>
        <taxon>Eukaryota</taxon>
        <taxon>Metazoa</taxon>
        <taxon>Spiralia</taxon>
        <taxon>Gnathifera</taxon>
        <taxon>Rotifera</taxon>
        <taxon>Eurotatoria</taxon>
        <taxon>Monogononta</taxon>
        <taxon>Pseudotrocha</taxon>
        <taxon>Ploima</taxon>
        <taxon>Brachionidae</taxon>
        <taxon>Brachionus</taxon>
    </lineage>
</organism>
<feature type="transmembrane region" description="Helical" evidence="6">
    <location>
        <begin position="100"/>
        <end position="122"/>
    </location>
</feature>
<dbReference type="InterPro" id="IPR011701">
    <property type="entry name" value="MFS"/>
</dbReference>
<dbReference type="AlphaFoldDB" id="A0A813MZ86"/>
<keyword evidence="3 6" id="KW-0812">Transmembrane</keyword>
<comment type="subcellular location">
    <subcellularLocation>
        <location evidence="1">Membrane</location>
        <topology evidence="1">Multi-pass membrane protein</topology>
    </subcellularLocation>
</comment>
<feature type="transmembrane region" description="Helical" evidence="6">
    <location>
        <begin position="257"/>
        <end position="280"/>
    </location>
</feature>
<dbReference type="GO" id="GO:0022857">
    <property type="term" value="F:transmembrane transporter activity"/>
    <property type="evidence" value="ECO:0007669"/>
    <property type="project" value="InterPro"/>
</dbReference>
<dbReference type="Gene3D" id="1.20.1250.20">
    <property type="entry name" value="MFS general substrate transporter like domains"/>
    <property type="match status" value="1"/>
</dbReference>
<feature type="transmembrane region" description="Helical" evidence="6">
    <location>
        <begin position="47"/>
        <end position="68"/>
    </location>
</feature>
<feature type="transmembrane region" description="Helical" evidence="6">
    <location>
        <begin position="7"/>
        <end position="27"/>
    </location>
</feature>
<dbReference type="PANTHER" id="PTHR12778">
    <property type="entry name" value="SOLUTE CARRIER FAMILY 33 ACETYL-COA TRANSPORTER -RELATED"/>
    <property type="match status" value="1"/>
</dbReference>
<evidence type="ECO:0000313" key="8">
    <source>
        <dbReference type="Proteomes" id="UP000663879"/>
    </source>
</evidence>
<proteinExistence type="predicted"/>
<gene>
    <name evidence="7" type="ORF">OXX778_LOCUS2439</name>
</gene>
<evidence type="ECO:0000256" key="6">
    <source>
        <dbReference type="SAM" id="Phobius"/>
    </source>
</evidence>
<keyword evidence="2" id="KW-0813">Transport</keyword>
<dbReference type="EMBL" id="CAJNOC010000190">
    <property type="protein sequence ID" value="CAF0724788.1"/>
    <property type="molecule type" value="Genomic_DNA"/>
</dbReference>
<feature type="transmembrane region" description="Helical" evidence="6">
    <location>
        <begin position="215"/>
        <end position="234"/>
    </location>
</feature>
<evidence type="ECO:0000313" key="7">
    <source>
        <dbReference type="EMBL" id="CAF0724788.1"/>
    </source>
</evidence>
<dbReference type="InterPro" id="IPR004752">
    <property type="entry name" value="AmpG_permease/AT-1"/>
</dbReference>
<keyword evidence="4 6" id="KW-1133">Transmembrane helix</keyword>
<comment type="caution">
    <text evidence="7">The sequence shown here is derived from an EMBL/GenBank/DDBJ whole genome shotgun (WGS) entry which is preliminary data.</text>
</comment>
<dbReference type="Pfam" id="PF07690">
    <property type="entry name" value="MFS_1"/>
    <property type="match status" value="1"/>
</dbReference>
<dbReference type="Proteomes" id="UP000663879">
    <property type="component" value="Unassembled WGS sequence"/>
</dbReference>
<evidence type="ECO:0000256" key="2">
    <source>
        <dbReference type="ARBA" id="ARBA00022448"/>
    </source>
</evidence>
<feature type="transmembrane region" description="Helical" evidence="6">
    <location>
        <begin position="75"/>
        <end position="94"/>
    </location>
</feature>
<reference evidence="7" key="1">
    <citation type="submission" date="2021-02" db="EMBL/GenBank/DDBJ databases">
        <authorList>
            <person name="Nowell W R."/>
        </authorList>
    </citation>
    <scope>NUCLEOTIDE SEQUENCE</scope>
    <source>
        <strain evidence="7">Ploen Becks lab</strain>
    </source>
</reference>
<dbReference type="OrthoDB" id="6415790at2759"/>
<name>A0A813MZ86_9BILA</name>
<evidence type="ECO:0000256" key="4">
    <source>
        <dbReference type="ARBA" id="ARBA00022989"/>
    </source>
</evidence>
<dbReference type="PANTHER" id="PTHR12778:SF10">
    <property type="entry name" value="MAJOR FACILITATOR SUPERFAMILY DOMAIN-CONTAINING PROTEIN 3"/>
    <property type="match status" value="1"/>
</dbReference>
<sequence>MIKNKKDLINFMSLFILYFIQAMPYGFQSRYLPLIMRKQGVSITSLGLFKLLLIPWVCKFLIAALVVDVYKTKRFWLLTSLIVLSIGSYLGVFFNDFFNIAILLLILNTASATQDICVDWFAMNALKKEDLGIGNTIQVGGFKLGTLFSGGFLVFLMDFITISETFMIIGTVYVISLLLLNLSFYNTEEEDDKKNLVKNDDENDKNLTIKQRFNLIHNSPGTYWICLFVLVYKLGEQSSLNLLPIYLLDRKIPSTTIGFWTGIIGQSLSILGSFLAGVILKKTNKK</sequence>
<evidence type="ECO:0000256" key="1">
    <source>
        <dbReference type="ARBA" id="ARBA00004141"/>
    </source>
</evidence>
<keyword evidence="5 6" id="KW-0472">Membrane</keyword>